<gene>
    <name evidence="6" type="ORF">GMBLW1_23870</name>
</gene>
<keyword evidence="2 4" id="KW-0238">DNA-binding</keyword>
<keyword evidence="7" id="KW-1185">Reference proteome</keyword>
<dbReference type="PROSITE" id="PS50977">
    <property type="entry name" value="HTH_TETR_2"/>
    <property type="match status" value="1"/>
</dbReference>
<dbReference type="FunCoup" id="A0A6C2YKD7">
    <property type="interactions" value="10"/>
</dbReference>
<proteinExistence type="predicted"/>
<dbReference type="GO" id="GO:0000976">
    <property type="term" value="F:transcription cis-regulatory region binding"/>
    <property type="evidence" value="ECO:0007669"/>
    <property type="project" value="TreeGrafter"/>
</dbReference>
<dbReference type="PANTHER" id="PTHR30055">
    <property type="entry name" value="HTH-TYPE TRANSCRIPTIONAL REGULATOR RUTR"/>
    <property type="match status" value="1"/>
</dbReference>
<dbReference type="InterPro" id="IPR036271">
    <property type="entry name" value="Tet_transcr_reg_TetR-rel_C_sf"/>
</dbReference>
<dbReference type="GO" id="GO:0003700">
    <property type="term" value="F:DNA-binding transcription factor activity"/>
    <property type="evidence" value="ECO:0007669"/>
    <property type="project" value="TreeGrafter"/>
</dbReference>
<evidence type="ECO:0000313" key="7">
    <source>
        <dbReference type="Proteomes" id="UP000464378"/>
    </source>
</evidence>
<dbReference type="InParanoid" id="A0A6C2YKD7"/>
<dbReference type="RefSeq" id="WP_162656758.1">
    <property type="nucleotide sequence ID" value="NZ_LR593887.1"/>
</dbReference>
<reference evidence="6" key="1">
    <citation type="submission" date="2019-04" db="EMBL/GenBank/DDBJ databases">
        <authorList>
            <consortium name="Science for Life Laboratories"/>
        </authorList>
    </citation>
    <scope>NUCLEOTIDE SEQUENCE</scope>
    <source>
        <strain evidence="6">MBLW1</strain>
    </source>
</reference>
<evidence type="ECO:0000259" key="5">
    <source>
        <dbReference type="PROSITE" id="PS50977"/>
    </source>
</evidence>
<sequence length="224" mass="24822">MVETLSDSATPDSTRKRLIDAAEEVFAEMGYEAASIRAICTRADANVAAVNYHFGDKRRLYLEALKHAVADSTAGMRNAPPMPPEMPVEARLTAFIHGLVWGMLSNSRQSAISLMMREMVDPTPEYRMVVQEFIGPLCHQLFGIIQEVLPHADRQHVIMTAFSIVGQALYYRQNQAVTIVLVGGEEAYESLTLDRIAQHIVDFSLAALGLRPSRLMADFGESPK</sequence>
<evidence type="ECO:0000256" key="1">
    <source>
        <dbReference type="ARBA" id="ARBA00023015"/>
    </source>
</evidence>
<feature type="DNA-binding region" description="H-T-H motif" evidence="4">
    <location>
        <begin position="35"/>
        <end position="54"/>
    </location>
</feature>
<dbReference type="Pfam" id="PF00440">
    <property type="entry name" value="TetR_N"/>
    <property type="match status" value="1"/>
</dbReference>
<feature type="domain" description="HTH tetR-type" evidence="5">
    <location>
        <begin position="12"/>
        <end position="72"/>
    </location>
</feature>
<dbReference type="EMBL" id="LR586016">
    <property type="protein sequence ID" value="VIP01573.1"/>
    <property type="molecule type" value="Genomic_DNA"/>
</dbReference>
<dbReference type="InterPro" id="IPR001647">
    <property type="entry name" value="HTH_TetR"/>
</dbReference>
<dbReference type="InterPro" id="IPR023772">
    <property type="entry name" value="DNA-bd_HTH_TetR-type_CS"/>
</dbReference>
<keyword evidence="1" id="KW-0805">Transcription regulation</keyword>
<dbReference type="KEGG" id="tim:GMBLW1_23870"/>
<evidence type="ECO:0000256" key="3">
    <source>
        <dbReference type="ARBA" id="ARBA00023163"/>
    </source>
</evidence>
<dbReference type="Gene3D" id="1.10.10.60">
    <property type="entry name" value="Homeodomain-like"/>
    <property type="match status" value="1"/>
</dbReference>
<dbReference type="PRINTS" id="PR00455">
    <property type="entry name" value="HTHTETR"/>
</dbReference>
<dbReference type="PROSITE" id="PS01081">
    <property type="entry name" value="HTH_TETR_1"/>
    <property type="match status" value="1"/>
</dbReference>
<dbReference type="InterPro" id="IPR050109">
    <property type="entry name" value="HTH-type_TetR-like_transc_reg"/>
</dbReference>
<dbReference type="Pfam" id="PF09209">
    <property type="entry name" value="CecR_C"/>
    <property type="match status" value="1"/>
</dbReference>
<dbReference type="SUPFAM" id="SSF48498">
    <property type="entry name" value="Tetracyclin repressor-like, C-terminal domain"/>
    <property type="match status" value="1"/>
</dbReference>
<dbReference type="PANTHER" id="PTHR30055:SF234">
    <property type="entry name" value="HTH-TYPE TRANSCRIPTIONAL REGULATOR BETI"/>
    <property type="match status" value="1"/>
</dbReference>
<organism evidence="6">
    <name type="scientific">Tuwongella immobilis</name>
    <dbReference type="NCBI Taxonomy" id="692036"/>
    <lineage>
        <taxon>Bacteria</taxon>
        <taxon>Pseudomonadati</taxon>
        <taxon>Planctomycetota</taxon>
        <taxon>Planctomycetia</taxon>
        <taxon>Gemmatales</taxon>
        <taxon>Gemmataceae</taxon>
        <taxon>Tuwongella</taxon>
    </lineage>
</organism>
<dbReference type="AlphaFoldDB" id="A0A6C2YKD7"/>
<dbReference type="Gene3D" id="1.10.357.10">
    <property type="entry name" value="Tetracycline Repressor, domain 2"/>
    <property type="match status" value="1"/>
</dbReference>
<dbReference type="SUPFAM" id="SSF46689">
    <property type="entry name" value="Homeodomain-like"/>
    <property type="match status" value="1"/>
</dbReference>
<protein>
    <recommendedName>
        <fullName evidence="5">HTH tetR-type domain-containing protein</fullName>
    </recommendedName>
</protein>
<evidence type="ECO:0000256" key="2">
    <source>
        <dbReference type="ARBA" id="ARBA00023125"/>
    </source>
</evidence>
<accession>A0A6C2YKD7</accession>
<name>A0A6C2YKD7_9BACT</name>
<keyword evidence="3" id="KW-0804">Transcription</keyword>
<evidence type="ECO:0000313" key="6">
    <source>
        <dbReference type="EMBL" id="VIP01573.1"/>
    </source>
</evidence>
<dbReference type="Proteomes" id="UP000464378">
    <property type="component" value="Chromosome"/>
</dbReference>
<evidence type="ECO:0000256" key="4">
    <source>
        <dbReference type="PROSITE-ProRule" id="PRU00335"/>
    </source>
</evidence>
<dbReference type="InterPro" id="IPR009057">
    <property type="entry name" value="Homeodomain-like_sf"/>
</dbReference>
<dbReference type="InterPro" id="IPR015292">
    <property type="entry name" value="Tscrpt_reg_YbiH_C"/>
</dbReference>
<dbReference type="EMBL" id="LR593887">
    <property type="protein sequence ID" value="VTR98810.1"/>
    <property type="molecule type" value="Genomic_DNA"/>
</dbReference>